<keyword evidence="6" id="KW-0418">Kinase</keyword>
<evidence type="ECO:0000256" key="7">
    <source>
        <dbReference type="ARBA" id="ARBA00022840"/>
    </source>
</evidence>
<proteinExistence type="inferred from homology"/>
<evidence type="ECO:0000259" key="16">
    <source>
        <dbReference type="PROSITE" id="PS50011"/>
    </source>
</evidence>
<name>A0A7S1ANH0_NOCSC</name>
<dbReference type="GO" id="GO:0000082">
    <property type="term" value="P:G1/S transition of mitotic cell cycle"/>
    <property type="evidence" value="ECO:0007669"/>
    <property type="project" value="TreeGrafter"/>
</dbReference>
<dbReference type="AlphaFoldDB" id="A0A7S1ANH0"/>
<dbReference type="FunFam" id="3.30.200.20:FF:000927">
    <property type="entry name" value="Cyclin-dependent kinase 2"/>
    <property type="match status" value="1"/>
</dbReference>
<sequence length="321" mass="36298">MLPPMVAVREGIPALRDPEGDGHHEVFNHFHILEKLGEGAYGKVYRAIHRDTGEVYALKKLPIQYEDEGVPATAIREVSLLKECRHPNVIQLHTVYSDAAAMYLVFEYLDMDLRQYIRSFGAITDTQQLRNAALQCFSGIAYCHGRRILHRDLKPQNVLLDVKAMKLKLADFGLARAFSIPLRAYTHDVVTLWYRAPEILIGQARYFAPIDIWSLGCILAEMATGSALFPGDSEIDTIFKIFRLLGTPNDDVWPGVTQLRNFTSEFPQWQDTHLESVKSTGVALGQLGVDLIRACLQYNPVERPCAKRLLQHPFLLRVVSV</sequence>
<dbReference type="GO" id="GO:0010468">
    <property type="term" value="P:regulation of gene expression"/>
    <property type="evidence" value="ECO:0007669"/>
    <property type="project" value="TreeGrafter"/>
</dbReference>
<dbReference type="GO" id="GO:0005737">
    <property type="term" value="C:cytoplasm"/>
    <property type="evidence" value="ECO:0007669"/>
    <property type="project" value="TreeGrafter"/>
</dbReference>
<evidence type="ECO:0000256" key="4">
    <source>
        <dbReference type="ARBA" id="ARBA00022679"/>
    </source>
</evidence>
<dbReference type="Pfam" id="PF00069">
    <property type="entry name" value="Pkinase"/>
    <property type="match status" value="1"/>
</dbReference>
<reference evidence="17" key="1">
    <citation type="submission" date="2021-01" db="EMBL/GenBank/DDBJ databases">
        <authorList>
            <person name="Corre E."/>
            <person name="Pelletier E."/>
            <person name="Niang G."/>
            <person name="Scheremetjew M."/>
            <person name="Finn R."/>
            <person name="Kale V."/>
            <person name="Holt S."/>
            <person name="Cochrane G."/>
            <person name="Meng A."/>
            <person name="Brown T."/>
            <person name="Cohen L."/>
        </authorList>
    </citation>
    <scope>NUCLEOTIDE SEQUENCE</scope>
</reference>
<dbReference type="SUPFAM" id="SSF56112">
    <property type="entry name" value="Protein kinase-like (PK-like)"/>
    <property type="match status" value="1"/>
</dbReference>
<evidence type="ECO:0000256" key="1">
    <source>
        <dbReference type="ARBA" id="ARBA00006485"/>
    </source>
</evidence>
<dbReference type="InterPro" id="IPR011009">
    <property type="entry name" value="Kinase-like_dom_sf"/>
</dbReference>
<keyword evidence="4" id="KW-0808">Transferase</keyword>
<dbReference type="EMBL" id="HBFQ01048054">
    <property type="protein sequence ID" value="CAD8859958.1"/>
    <property type="molecule type" value="Transcribed_RNA"/>
</dbReference>
<accession>A0A7S1ANH0</accession>
<dbReference type="InterPro" id="IPR050108">
    <property type="entry name" value="CDK"/>
</dbReference>
<dbReference type="FunFam" id="1.10.510.10:FF:000574">
    <property type="entry name" value="Cell division related protein kinase 2"/>
    <property type="match status" value="1"/>
</dbReference>
<dbReference type="GO" id="GO:0005524">
    <property type="term" value="F:ATP binding"/>
    <property type="evidence" value="ECO:0007669"/>
    <property type="project" value="UniProtKB-UniRule"/>
</dbReference>
<evidence type="ECO:0000256" key="8">
    <source>
        <dbReference type="ARBA" id="ARBA00038543"/>
    </source>
</evidence>
<dbReference type="PROSITE" id="PS00107">
    <property type="entry name" value="PROTEIN_KINASE_ATP"/>
    <property type="match status" value="1"/>
</dbReference>
<dbReference type="PROSITE" id="PS50011">
    <property type="entry name" value="PROTEIN_KINASE_DOM"/>
    <property type="match status" value="1"/>
</dbReference>
<evidence type="ECO:0000256" key="15">
    <source>
        <dbReference type="RuleBase" id="RU000304"/>
    </source>
</evidence>
<organism evidence="17">
    <name type="scientific">Noctiluca scintillans</name>
    <name type="common">Sea sparkle</name>
    <name type="synonym">Red tide dinoflagellate</name>
    <dbReference type="NCBI Taxonomy" id="2966"/>
    <lineage>
        <taxon>Eukaryota</taxon>
        <taxon>Sar</taxon>
        <taxon>Alveolata</taxon>
        <taxon>Dinophyceae</taxon>
        <taxon>Noctilucales</taxon>
        <taxon>Noctilucaceae</taxon>
        <taxon>Noctiluca</taxon>
    </lineage>
</organism>
<evidence type="ECO:0000256" key="3">
    <source>
        <dbReference type="ARBA" id="ARBA00022527"/>
    </source>
</evidence>
<dbReference type="GO" id="GO:0030332">
    <property type="term" value="F:cyclin binding"/>
    <property type="evidence" value="ECO:0007669"/>
    <property type="project" value="TreeGrafter"/>
</dbReference>
<comment type="catalytic activity">
    <reaction evidence="13">
        <text>L-seryl-[protein] + ATP = O-phospho-L-seryl-[protein] + ADP + H(+)</text>
        <dbReference type="Rhea" id="RHEA:17989"/>
        <dbReference type="Rhea" id="RHEA-COMP:9863"/>
        <dbReference type="Rhea" id="RHEA-COMP:11604"/>
        <dbReference type="ChEBI" id="CHEBI:15378"/>
        <dbReference type="ChEBI" id="CHEBI:29999"/>
        <dbReference type="ChEBI" id="CHEBI:30616"/>
        <dbReference type="ChEBI" id="CHEBI:83421"/>
        <dbReference type="ChEBI" id="CHEBI:456216"/>
        <dbReference type="EC" id="2.7.11.22"/>
    </reaction>
</comment>
<evidence type="ECO:0000256" key="9">
    <source>
        <dbReference type="ARBA" id="ARBA00039612"/>
    </source>
</evidence>
<comment type="similarity">
    <text evidence="1">Belongs to the protein kinase superfamily. CMGC Ser/Thr protein kinase family. CDC2/CDKX subfamily.</text>
</comment>
<dbReference type="GO" id="GO:0010389">
    <property type="term" value="P:regulation of G2/M transition of mitotic cell cycle"/>
    <property type="evidence" value="ECO:0007669"/>
    <property type="project" value="TreeGrafter"/>
</dbReference>
<dbReference type="GO" id="GO:0005634">
    <property type="term" value="C:nucleus"/>
    <property type="evidence" value="ECO:0007669"/>
    <property type="project" value="TreeGrafter"/>
</dbReference>
<keyword evidence="3 15" id="KW-0723">Serine/threonine-protein kinase</keyword>
<evidence type="ECO:0000256" key="5">
    <source>
        <dbReference type="ARBA" id="ARBA00022741"/>
    </source>
</evidence>
<dbReference type="InterPro" id="IPR000719">
    <property type="entry name" value="Prot_kinase_dom"/>
</dbReference>
<dbReference type="Gene3D" id="3.30.200.20">
    <property type="entry name" value="Phosphorylase Kinase, domain 1"/>
    <property type="match status" value="1"/>
</dbReference>
<protein>
    <recommendedName>
        <fullName evidence="9">Cyclin-dependent kinase 2 homolog</fullName>
        <ecNumber evidence="2">2.7.11.22</ecNumber>
    </recommendedName>
    <alternativeName>
        <fullName evidence="10">Cell division control protein 2 homolog</fullName>
    </alternativeName>
    <alternativeName>
        <fullName evidence="11">cdc2-related kinase 2</fullName>
    </alternativeName>
</protein>
<comment type="subunit">
    <text evidence="8">May form a complex composed of at least the catalytic subunit CRK2 and a cyclin.</text>
</comment>
<evidence type="ECO:0000256" key="14">
    <source>
        <dbReference type="PROSITE-ProRule" id="PRU10141"/>
    </source>
</evidence>
<evidence type="ECO:0000256" key="11">
    <source>
        <dbReference type="ARBA" id="ARBA00042858"/>
    </source>
</evidence>
<dbReference type="Gene3D" id="1.10.510.10">
    <property type="entry name" value="Transferase(Phosphotransferase) domain 1"/>
    <property type="match status" value="1"/>
</dbReference>
<dbReference type="PROSITE" id="PS00108">
    <property type="entry name" value="PROTEIN_KINASE_ST"/>
    <property type="match status" value="1"/>
</dbReference>
<dbReference type="GO" id="GO:0000307">
    <property type="term" value="C:cyclin-dependent protein kinase holoenzyme complex"/>
    <property type="evidence" value="ECO:0007669"/>
    <property type="project" value="TreeGrafter"/>
</dbReference>
<dbReference type="EC" id="2.7.11.22" evidence="2"/>
<evidence type="ECO:0000256" key="2">
    <source>
        <dbReference type="ARBA" id="ARBA00012425"/>
    </source>
</evidence>
<keyword evidence="7 14" id="KW-0067">ATP-binding</keyword>
<evidence type="ECO:0000313" key="17">
    <source>
        <dbReference type="EMBL" id="CAD8859958.1"/>
    </source>
</evidence>
<feature type="binding site" evidence="14">
    <location>
        <position position="59"/>
    </location>
    <ligand>
        <name>ATP</name>
        <dbReference type="ChEBI" id="CHEBI:30616"/>
    </ligand>
</feature>
<dbReference type="GO" id="GO:0004693">
    <property type="term" value="F:cyclin-dependent protein serine/threonine kinase activity"/>
    <property type="evidence" value="ECO:0007669"/>
    <property type="project" value="UniProtKB-EC"/>
</dbReference>
<dbReference type="InterPro" id="IPR008271">
    <property type="entry name" value="Ser/Thr_kinase_AS"/>
</dbReference>
<keyword evidence="5 14" id="KW-0547">Nucleotide-binding</keyword>
<dbReference type="InterPro" id="IPR017441">
    <property type="entry name" value="Protein_kinase_ATP_BS"/>
</dbReference>
<dbReference type="SMART" id="SM00220">
    <property type="entry name" value="S_TKc"/>
    <property type="match status" value="1"/>
</dbReference>
<dbReference type="GO" id="GO:0007165">
    <property type="term" value="P:signal transduction"/>
    <property type="evidence" value="ECO:0007669"/>
    <property type="project" value="TreeGrafter"/>
</dbReference>
<evidence type="ECO:0000256" key="12">
    <source>
        <dbReference type="ARBA" id="ARBA00047811"/>
    </source>
</evidence>
<dbReference type="PANTHER" id="PTHR24056:SF254">
    <property type="entry name" value="CYCLIN-DEPENDENT KINASE 2"/>
    <property type="match status" value="1"/>
</dbReference>
<evidence type="ECO:0000256" key="13">
    <source>
        <dbReference type="ARBA" id="ARBA00048367"/>
    </source>
</evidence>
<comment type="catalytic activity">
    <reaction evidence="12">
        <text>L-threonyl-[protein] + ATP = O-phospho-L-threonyl-[protein] + ADP + H(+)</text>
        <dbReference type="Rhea" id="RHEA:46608"/>
        <dbReference type="Rhea" id="RHEA-COMP:11060"/>
        <dbReference type="Rhea" id="RHEA-COMP:11605"/>
        <dbReference type="ChEBI" id="CHEBI:15378"/>
        <dbReference type="ChEBI" id="CHEBI:30013"/>
        <dbReference type="ChEBI" id="CHEBI:30616"/>
        <dbReference type="ChEBI" id="CHEBI:61977"/>
        <dbReference type="ChEBI" id="CHEBI:456216"/>
        <dbReference type="EC" id="2.7.11.22"/>
    </reaction>
</comment>
<evidence type="ECO:0000256" key="6">
    <source>
        <dbReference type="ARBA" id="ARBA00022777"/>
    </source>
</evidence>
<evidence type="ECO:0000256" key="10">
    <source>
        <dbReference type="ARBA" id="ARBA00041902"/>
    </source>
</evidence>
<dbReference type="CDD" id="cd07829">
    <property type="entry name" value="STKc_CDK_like"/>
    <property type="match status" value="1"/>
</dbReference>
<dbReference type="PANTHER" id="PTHR24056">
    <property type="entry name" value="CELL DIVISION PROTEIN KINASE"/>
    <property type="match status" value="1"/>
</dbReference>
<gene>
    <name evidence="17" type="ORF">NSCI0253_LOCUS34312</name>
</gene>
<feature type="domain" description="Protein kinase" evidence="16">
    <location>
        <begin position="30"/>
        <end position="315"/>
    </location>
</feature>